<sequence>MTGDRRRKVATAGDGQNGEVLAISKSTTSPPLDVEPVRKKLRERWELASVLNFLHVFEQVIGSDLKISAEDIETALIEQNKTLAQLHIALLKGILPVSKTMKSSDAWMIDLSKTLSMWWPWVAEGDFPVTAAKGEEISIYKELEPTTRLLMLKALCEVRADQYDVVSYINEAMKNGTEFSSFRKDKLASNGNGIAFWYDGNETIGHRLYKEVLLFEKERAKGKGTLPAINSKWETLATNLEEFNKIVNEFSSSEVKWEVDLSKSVAANVIPVLEKQWKKKQRAQHRKRREHMLLNGFRNSGITRSCRNNKRIDYRFDDYDRAITEAIQYTNKRKTSEDSKHEENQRQRVKRMGAASNGSYNSDTTSRDGESAVSDAEIDRQQGSDDADDSSQEEYDVEKEDDGNQNGNGDQEKVHSHEQNMLFLHRSKGLRFSKRLAGIPGHTAPESMNLGAKNRLRQRPSKNTAVESVVVPGSEDESSSSGDTSSSED</sequence>
<dbReference type="AlphaFoldDB" id="A0AAE2CF99"/>
<name>A0AAE2CF99_9LAMI</name>
<dbReference type="PANTHER" id="PTHR14296:SF12">
    <property type="entry name" value="DDT DOMAIN-CONTAINING PROTEIN DDR4 ISOFORM X1"/>
    <property type="match status" value="1"/>
</dbReference>
<feature type="region of interest" description="Disordered" evidence="1">
    <location>
        <begin position="438"/>
        <end position="489"/>
    </location>
</feature>
<comment type="caution">
    <text evidence="2">The sequence shown here is derived from an EMBL/GenBank/DDBJ whole genome shotgun (WGS) entry which is preliminary data.</text>
</comment>
<evidence type="ECO:0000313" key="2">
    <source>
        <dbReference type="EMBL" id="KAK4420006.1"/>
    </source>
</evidence>
<gene>
    <name evidence="2" type="ORF">Salat_2413500</name>
</gene>
<proteinExistence type="predicted"/>
<feature type="region of interest" description="Disordered" evidence="1">
    <location>
        <begin position="1"/>
        <end position="27"/>
    </location>
</feature>
<dbReference type="GO" id="GO:0006355">
    <property type="term" value="P:regulation of DNA-templated transcription"/>
    <property type="evidence" value="ECO:0007669"/>
    <property type="project" value="InterPro"/>
</dbReference>
<dbReference type="InterPro" id="IPR028938">
    <property type="entry name" value="Rsf1-like"/>
</dbReference>
<keyword evidence="3" id="KW-1185">Reference proteome</keyword>
<reference evidence="2" key="1">
    <citation type="submission" date="2020-06" db="EMBL/GenBank/DDBJ databases">
        <authorList>
            <person name="Li T."/>
            <person name="Hu X."/>
            <person name="Zhang T."/>
            <person name="Song X."/>
            <person name="Zhang H."/>
            <person name="Dai N."/>
            <person name="Sheng W."/>
            <person name="Hou X."/>
            <person name="Wei L."/>
        </authorList>
    </citation>
    <scope>NUCLEOTIDE SEQUENCE</scope>
    <source>
        <strain evidence="2">3651</strain>
        <tissue evidence="2">Leaf</tissue>
    </source>
</reference>
<dbReference type="Proteomes" id="UP001293254">
    <property type="component" value="Unassembled WGS sequence"/>
</dbReference>
<dbReference type="GO" id="GO:0031213">
    <property type="term" value="C:RSF complex"/>
    <property type="evidence" value="ECO:0007669"/>
    <property type="project" value="InterPro"/>
</dbReference>
<accession>A0AAE2CF99</accession>
<organism evidence="2 3">
    <name type="scientific">Sesamum alatum</name>
    <dbReference type="NCBI Taxonomy" id="300844"/>
    <lineage>
        <taxon>Eukaryota</taxon>
        <taxon>Viridiplantae</taxon>
        <taxon>Streptophyta</taxon>
        <taxon>Embryophyta</taxon>
        <taxon>Tracheophyta</taxon>
        <taxon>Spermatophyta</taxon>
        <taxon>Magnoliopsida</taxon>
        <taxon>eudicotyledons</taxon>
        <taxon>Gunneridae</taxon>
        <taxon>Pentapetalae</taxon>
        <taxon>asterids</taxon>
        <taxon>lamiids</taxon>
        <taxon>Lamiales</taxon>
        <taxon>Pedaliaceae</taxon>
        <taxon>Sesamum</taxon>
    </lineage>
</organism>
<evidence type="ECO:0000313" key="3">
    <source>
        <dbReference type="Proteomes" id="UP001293254"/>
    </source>
</evidence>
<reference evidence="2" key="2">
    <citation type="journal article" date="2024" name="Plant">
        <title>Genomic evolution and insights into agronomic trait innovations of Sesamum species.</title>
        <authorList>
            <person name="Miao H."/>
            <person name="Wang L."/>
            <person name="Qu L."/>
            <person name="Liu H."/>
            <person name="Sun Y."/>
            <person name="Le M."/>
            <person name="Wang Q."/>
            <person name="Wei S."/>
            <person name="Zheng Y."/>
            <person name="Lin W."/>
            <person name="Duan Y."/>
            <person name="Cao H."/>
            <person name="Xiong S."/>
            <person name="Wang X."/>
            <person name="Wei L."/>
            <person name="Li C."/>
            <person name="Ma Q."/>
            <person name="Ju M."/>
            <person name="Zhao R."/>
            <person name="Li G."/>
            <person name="Mu C."/>
            <person name="Tian Q."/>
            <person name="Mei H."/>
            <person name="Zhang T."/>
            <person name="Gao T."/>
            <person name="Zhang H."/>
        </authorList>
    </citation>
    <scope>NUCLEOTIDE SEQUENCE</scope>
    <source>
        <strain evidence="2">3651</strain>
    </source>
</reference>
<dbReference type="EMBL" id="JACGWO010000009">
    <property type="protein sequence ID" value="KAK4420006.1"/>
    <property type="molecule type" value="Genomic_DNA"/>
</dbReference>
<protein>
    <submittedName>
        <fullName evidence="2">DDT domain-containing protein DDR4</fullName>
    </submittedName>
</protein>
<dbReference type="PANTHER" id="PTHR14296">
    <property type="entry name" value="REMODELING AND SPACING FACTOR 1"/>
    <property type="match status" value="1"/>
</dbReference>
<feature type="compositionally biased region" description="Low complexity" evidence="1">
    <location>
        <begin position="466"/>
        <end position="489"/>
    </location>
</feature>
<feature type="compositionally biased region" description="Acidic residues" evidence="1">
    <location>
        <begin position="385"/>
        <end position="403"/>
    </location>
</feature>
<evidence type="ECO:0000256" key="1">
    <source>
        <dbReference type="SAM" id="MobiDB-lite"/>
    </source>
</evidence>
<feature type="compositionally biased region" description="Basic and acidic residues" evidence="1">
    <location>
        <begin position="334"/>
        <end position="346"/>
    </location>
</feature>
<feature type="region of interest" description="Disordered" evidence="1">
    <location>
        <begin position="330"/>
        <end position="414"/>
    </location>
</feature>